<evidence type="ECO:0000256" key="1">
    <source>
        <dbReference type="ARBA" id="ARBA00004123"/>
    </source>
</evidence>
<sequence>MAEFEKTARRTSTMAMDTCPRVPGSKSDEEVTRMIDWLVEIESESADAQEHLEDESVKKVEEEVRLELSETLSGQERAICAIVILNRLLHDRLEDAGVSLPDLFKAIEKQAAEGCMTDTWRNRAHWAGTQAPEDFAEVLHSAEKDLDALRPVIRRRGKLVEEGASGFLERKVNDVDTVKGSTGWEAFDSAFQPNLSAVSLFESKKWAAVYSASTPEQAARLGLKFPGVDKVDDIADIDQHVGMEAAALAEEMDIATFICACTISNTLLEISMYSSEEKVAKQSARYINRHYRPGNGYIVIWCNISG</sequence>
<evidence type="ECO:0000256" key="4">
    <source>
        <dbReference type="ARBA" id="ARBA00022806"/>
    </source>
</evidence>
<dbReference type="GO" id="GO:0005524">
    <property type="term" value="F:ATP binding"/>
    <property type="evidence" value="ECO:0007669"/>
    <property type="project" value="UniProtKB-KW"/>
</dbReference>
<organism evidence="10">
    <name type="scientific">Selaginella moellendorffii</name>
    <name type="common">Spikemoss</name>
    <dbReference type="NCBI Taxonomy" id="88036"/>
    <lineage>
        <taxon>Eukaryota</taxon>
        <taxon>Viridiplantae</taxon>
        <taxon>Streptophyta</taxon>
        <taxon>Embryophyta</taxon>
        <taxon>Tracheophyta</taxon>
        <taxon>Lycopodiopsida</taxon>
        <taxon>Selaginellales</taxon>
        <taxon>Selaginellaceae</taxon>
        <taxon>Selaginella</taxon>
    </lineage>
</organism>
<dbReference type="GO" id="GO:0016887">
    <property type="term" value="F:ATP hydrolysis activity"/>
    <property type="evidence" value="ECO:0007669"/>
    <property type="project" value="InterPro"/>
</dbReference>
<reference evidence="9 10" key="1">
    <citation type="journal article" date="2011" name="Science">
        <title>The Selaginella genome identifies genetic changes associated with the evolution of vascular plants.</title>
        <authorList>
            <person name="Banks J.A."/>
            <person name="Nishiyama T."/>
            <person name="Hasebe M."/>
            <person name="Bowman J.L."/>
            <person name="Gribskov M."/>
            <person name="dePamphilis C."/>
            <person name="Albert V.A."/>
            <person name="Aono N."/>
            <person name="Aoyama T."/>
            <person name="Ambrose B.A."/>
            <person name="Ashton N.W."/>
            <person name="Axtell M.J."/>
            <person name="Barker E."/>
            <person name="Barker M.S."/>
            <person name="Bennetzen J.L."/>
            <person name="Bonawitz N.D."/>
            <person name="Chapple C."/>
            <person name="Cheng C."/>
            <person name="Correa L.G."/>
            <person name="Dacre M."/>
            <person name="DeBarry J."/>
            <person name="Dreyer I."/>
            <person name="Elias M."/>
            <person name="Engstrom E.M."/>
            <person name="Estelle M."/>
            <person name="Feng L."/>
            <person name="Finet C."/>
            <person name="Floyd S.K."/>
            <person name="Frommer W.B."/>
            <person name="Fujita T."/>
            <person name="Gramzow L."/>
            <person name="Gutensohn M."/>
            <person name="Harholt J."/>
            <person name="Hattori M."/>
            <person name="Heyl A."/>
            <person name="Hirai T."/>
            <person name="Hiwatashi Y."/>
            <person name="Ishikawa M."/>
            <person name="Iwata M."/>
            <person name="Karol K.G."/>
            <person name="Koehler B."/>
            <person name="Kolukisaoglu U."/>
            <person name="Kubo M."/>
            <person name="Kurata T."/>
            <person name="Lalonde S."/>
            <person name="Li K."/>
            <person name="Li Y."/>
            <person name="Litt A."/>
            <person name="Lyons E."/>
            <person name="Manning G."/>
            <person name="Maruyama T."/>
            <person name="Michael T.P."/>
            <person name="Mikami K."/>
            <person name="Miyazaki S."/>
            <person name="Morinaga S."/>
            <person name="Murata T."/>
            <person name="Mueller-Roeber B."/>
            <person name="Nelson D.R."/>
            <person name="Obara M."/>
            <person name="Oguri Y."/>
            <person name="Olmstead R.G."/>
            <person name="Onodera N."/>
            <person name="Petersen B.L."/>
            <person name="Pils B."/>
            <person name="Prigge M."/>
            <person name="Rensing S.A."/>
            <person name="Riano-Pachon D.M."/>
            <person name="Roberts A.W."/>
            <person name="Sato Y."/>
            <person name="Scheller H.V."/>
            <person name="Schulz B."/>
            <person name="Schulz C."/>
            <person name="Shakirov E.V."/>
            <person name="Shibagaki N."/>
            <person name="Shinohara N."/>
            <person name="Shippen D.E."/>
            <person name="Soerensen I."/>
            <person name="Sotooka R."/>
            <person name="Sugimoto N."/>
            <person name="Sugita M."/>
            <person name="Sumikawa N."/>
            <person name="Tanurdzic M."/>
            <person name="Theissen G."/>
            <person name="Ulvskov P."/>
            <person name="Wakazuki S."/>
            <person name="Weng J.K."/>
            <person name="Willats W.W."/>
            <person name="Wipf D."/>
            <person name="Wolf P.G."/>
            <person name="Yang L."/>
            <person name="Zimmer A.D."/>
            <person name="Zhu Q."/>
            <person name="Mitros T."/>
            <person name="Hellsten U."/>
            <person name="Loque D."/>
            <person name="Otillar R."/>
            <person name="Salamov A."/>
            <person name="Schmutz J."/>
            <person name="Shapiro H."/>
            <person name="Lindquist E."/>
            <person name="Lucas S."/>
            <person name="Rokhsar D."/>
            <person name="Grigoriev I.V."/>
        </authorList>
    </citation>
    <scope>NUCLEOTIDE SEQUENCE [LARGE SCALE GENOMIC DNA]</scope>
</reference>
<dbReference type="PANTHER" id="PTHR45797">
    <property type="entry name" value="RAD54-LIKE"/>
    <property type="match status" value="1"/>
</dbReference>
<dbReference type="PANTHER" id="PTHR45797:SF1">
    <property type="entry name" value="HELICASE ARIP4"/>
    <property type="match status" value="1"/>
</dbReference>
<keyword evidence="7" id="KW-0539">Nucleus</keyword>
<evidence type="ECO:0000256" key="2">
    <source>
        <dbReference type="ARBA" id="ARBA00007025"/>
    </source>
</evidence>
<dbReference type="EMBL" id="GL377574">
    <property type="protein sequence ID" value="EFJ31211.1"/>
    <property type="molecule type" value="Genomic_DNA"/>
</dbReference>
<evidence type="ECO:0000256" key="6">
    <source>
        <dbReference type="ARBA" id="ARBA00023125"/>
    </source>
</evidence>
<comment type="similarity">
    <text evidence="2">Belongs to the SNF2/RAD54 helicase family.</text>
</comment>
<evidence type="ECO:0000256" key="5">
    <source>
        <dbReference type="ARBA" id="ARBA00022840"/>
    </source>
</evidence>
<dbReference type="GO" id="GO:0004386">
    <property type="term" value="F:helicase activity"/>
    <property type="evidence" value="ECO:0007669"/>
    <property type="project" value="UniProtKB-KW"/>
</dbReference>
<evidence type="ECO:0000256" key="7">
    <source>
        <dbReference type="ARBA" id="ARBA00023242"/>
    </source>
</evidence>
<protein>
    <submittedName>
        <fullName evidence="9">Uncharacterized protein</fullName>
    </submittedName>
</protein>
<accession>D8R9U0</accession>
<keyword evidence="5" id="KW-0067">ATP-binding</keyword>
<keyword evidence="4" id="KW-0378">Hydrolase</keyword>
<dbReference type="GO" id="GO:0003677">
    <property type="term" value="F:DNA binding"/>
    <property type="evidence" value="ECO:0007669"/>
    <property type="project" value="UniProtKB-KW"/>
</dbReference>
<gene>
    <name evidence="9" type="ORF">SELMODRAFT_408746</name>
</gene>
<dbReference type="GO" id="GO:0005634">
    <property type="term" value="C:nucleus"/>
    <property type="evidence" value="ECO:0007669"/>
    <property type="project" value="UniProtKB-SubCell"/>
</dbReference>
<dbReference type="InterPro" id="IPR044574">
    <property type="entry name" value="ARIP4-like"/>
</dbReference>
<dbReference type="AlphaFoldDB" id="D8R9U0"/>
<dbReference type="STRING" id="88036.D8R9U0"/>
<dbReference type="HOGENOM" id="CLU_910303_0_0_1"/>
<proteinExistence type="inferred from homology"/>
<dbReference type="KEGG" id="smo:SELMODRAFT_408746"/>
<dbReference type="InParanoid" id="D8R9U0"/>
<keyword evidence="10" id="KW-1185">Reference proteome</keyword>
<feature type="region of interest" description="Disordered" evidence="8">
    <location>
        <begin position="1"/>
        <end position="28"/>
    </location>
</feature>
<name>D8R9U0_SELML</name>
<evidence type="ECO:0000256" key="3">
    <source>
        <dbReference type="ARBA" id="ARBA00022741"/>
    </source>
</evidence>
<evidence type="ECO:0000313" key="9">
    <source>
        <dbReference type="EMBL" id="EFJ31211.1"/>
    </source>
</evidence>
<dbReference type="Proteomes" id="UP000001514">
    <property type="component" value="Unassembled WGS sequence"/>
</dbReference>
<comment type="subcellular location">
    <subcellularLocation>
        <location evidence="1">Nucleus</location>
    </subcellularLocation>
</comment>
<evidence type="ECO:0000256" key="8">
    <source>
        <dbReference type="SAM" id="MobiDB-lite"/>
    </source>
</evidence>
<evidence type="ECO:0000313" key="10">
    <source>
        <dbReference type="Proteomes" id="UP000001514"/>
    </source>
</evidence>
<keyword evidence="4" id="KW-0347">Helicase</keyword>
<dbReference type="OMA" id="QERAICA"/>
<dbReference type="Gramene" id="EFJ31211">
    <property type="protein sequence ID" value="EFJ31211"/>
    <property type="gene ID" value="SELMODRAFT_408746"/>
</dbReference>
<keyword evidence="6" id="KW-0238">DNA-binding</keyword>
<dbReference type="eggNOG" id="KOG1015">
    <property type="taxonomic scope" value="Eukaryota"/>
</dbReference>
<keyword evidence="3" id="KW-0547">Nucleotide-binding</keyword>